<reference evidence="3 4" key="1">
    <citation type="submission" date="2018-03" db="EMBL/GenBank/DDBJ databases">
        <authorList>
            <person name="Guldener U."/>
        </authorList>
    </citation>
    <scope>NUCLEOTIDE SEQUENCE [LARGE SCALE GENOMIC DNA]</scope>
    <source>
        <strain evidence="3 4">DAOM196992</strain>
    </source>
</reference>
<dbReference type="AlphaFoldDB" id="A0A5C3F6Y4"/>
<evidence type="ECO:0000256" key="1">
    <source>
        <dbReference type="ARBA" id="ARBA00025758"/>
    </source>
</evidence>
<feature type="region of interest" description="Disordered" evidence="2">
    <location>
        <begin position="1"/>
        <end position="60"/>
    </location>
</feature>
<comment type="similarity">
    <text evidence="1">Belongs to the gemin-2 family.</text>
</comment>
<dbReference type="PANTHER" id="PTHR12794">
    <property type="entry name" value="GEMIN2"/>
    <property type="match status" value="1"/>
</dbReference>
<feature type="compositionally biased region" description="Low complexity" evidence="2">
    <location>
        <begin position="352"/>
        <end position="381"/>
    </location>
</feature>
<evidence type="ECO:0000313" key="4">
    <source>
        <dbReference type="Proteomes" id="UP000323386"/>
    </source>
</evidence>
<organism evidence="3 4">
    <name type="scientific">Pseudozyma flocculosa</name>
    <dbReference type="NCBI Taxonomy" id="84751"/>
    <lineage>
        <taxon>Eukaryota</taxon>
        <taxon>Fungi</taxon>
        <taxon>Dikarya</taxon>
        <taxon>Basidiomycota</taxon>
        <taxon>Ustilaginomycotina</taxon>
        <taxon>Ustilaginomycetes</taxon>
        <taxon>Ustilaginales</taxon>
        <taxon>Ustilaginaceae</taxon>
        <taxon>Pseudozyma</taxon>
    </lineage>
</organism>
<feature type="compositionally biased region" description="Acidic residues" evidence="2">
    <location>
        <begin position="213"/>
        <end position="230"/>
    </location>
</feature>
<gene>
    <name evidence="3" type="ORF">PSFLO_04689</name>
</gene>
<dbReference type="GO" id="GO:0032797">
    <property type="term" value="C:SMN complex"/>
    <property type="evidence" value="ECO:0007669"/>
    <property type="project" value="TreeGrafter"/>
</dbReference>
<feature type="region of interest" description="Disordered" evidence="2">
    <location>
        <begin position="190"/>
        <end position="243"/>
    </location>
</feature>
<feature type="compositionally biased region" description="Low complexity" evidence="2">
    <location>
        <begin position="200"/>
        <end position="209"/>
    </location>
</feature>
<dbReference type="OrthoDB" id="428895at2759"/>
<sequence length="428" mass="45705">MFRMSSQPSKKRRYTSRPAERNGGPSVNGGGNSNGDGASKADFSDDGFDYNDPRETYGNQSLPVAELPVDFDGIPLDGEQYLATVRMEAASHPSIFYAPNNPYAAQDDDVVVAPALAEDATARDRTANLLRSLSMPSEDWRLAFLDKFRNMRESLSNAPMEKVAYVQDRLPRPGNADGWYAWIHGTPPAADGEAAKEGAKASSSAAIKPPSDREDDDMDLGDSDAAEEADTPGSSIKEPSGGALRRLNTAQDHVLGILDAFPSWLSPGLHLTTPYDEARGQQPAVDGVVRQDTPVIHPLHARWLFALLAWLDSRLVSEQISVLRTLARACITAISISRIRNKALKSRKKRLAASSNGGSAATPTTAAPAEASAGDSSSGSPRTASPEAADRVHPGEIGAWMVVTAIAGIWGQTDLWDDAIADLKKTAG</sequence>
<dbReference type="EMBL" id="OOIP01000013">
    <property type="protein sequence ID" value="SPO39209.1"/>
    <property type="molecule type" value="Genomic_DNA"/>
</dbReference>
<dbReference type="PANTHER" id="PTHR12794:SF0">
    <property type="entry name" value="GEM-ASSOCIATED PROTEIN 2"/>
    <property type="match status" value="1"/>
</dbReference>
<name>A0A5C3F6Y4_9BASI</name>
<dbReference type="GO" id="GO:0005634">
    <property type="term" value="C:nucleus"/>
    <property type="evidence" value="ECO:0007669"/>
    <property type="project" value="TreeGrafter"/>
</dbReference>
<protein>
    <submittedName>
        <fullName evidence="3">Uncharacterized protein</fullName>
    </submittedName>
</protein>
<evidence type="ECO:0000313" key="3">
    <source>
        <dbReference type="EMBL" id="SPO39209.1"/>
    </source>
</evidence>
<dbReference type="InterPro" id="IPR035426">
    <property type="entry name" value="Gemin2/Brr1"/>
</dbReference>
<evidence type="ECO:0000256" key="2">
    <source>
        <dbReference type="SAM" id="MobiDB-lite"/>
    </source>
</evidence>
<keyword evidence="4" id="KW-1185">Reference proteome</keyword>
<dbReference type="Proteomes" id="UP000323386">
    <property type="component" value="Unassembled WGS sequence"/>
</dbReference>
<proteinExistence type="inferred from homology"/>
<dbReference type="GO" id="GO:0000387">
    <property type="term" value="P:spliceosomal snRNP assembly"/>
    <property type="evidence" value="ECO:0007669"/>
    <property type="project" value="InterPro"/>
</dbReference>
<dbReference type="Pfam" id="PF04938">
    <property type="entry name" value="SIP1"/>
    <property type="match status" value="1"/>
</dbReference>
<dbReference type="Gene3D" id="1.20.58.1070">
    <property type="match status" value="1"/>
</dbReference>
<feature type="region of interest" description="Disordered" evidence="2">
    <location>
        <begin position="350"/>
        <end position="391"/>
    </location>
</feature>
<accession>A0A5C3F6Y4</accession>